<dbReference type="RefSeq" id="WP_107955478.1">
    <property type="nucleotide sequence ID" value="NZ_QAYE01000009.1"/>
</dbReference>
<organism evidence="1 2">
    <name type="scientific">Sphingomonas faeni</name>
    <dbReference type="NCBI Taxonomy" id="185950"/>
    <lineage>
        <taxon>Bacteria</taxon>
        <taxon>Pseudomonadati</taxon>
        <taxon>Pseudomonadota</taxon>
        <taxon>Alphaproteobacteria</taxon>
        <taxon>Sphingomonadales</taxon>
        <taxon>Sphingomonadaceae</taxon>
        <taxon>Sphingomonas</taxon>
    </lineage>
</organism>
<reference evidence="1 2" key="1">
    <citation type="submission" date="2018-04" db="EMBL/GenBank/DDBJ databases">
        <title>Genomic Encyclopedia of Type Strains, Phase III (KMG-III): the genomes of soil and plant-associated and newly described type strains.</title>
        <authorList>
            <person name="Whitman W."/>
        </authorList>
    </citation>
    <scope>NUCLEOTIDE SEQUENCE [LARGE SCALE GENOMIC DNA]</scope>
    <source>
        <strain evidence="1 2">MA-olki</strain>
    </source>
</reference>
<proteinExistence type="predicted"/>
<dbReference type="OrthoDB" id="9808591at2"/>
<dbReference type="GeneID" id="91007316"/>
<gene>
    <name evidence="1" type="ORF">C8J25_109134</name>
</gene>
<accession>A0A2T5TZM9</accession>
<evidence type="ECO:0000313" key="1">
    <source>
        <dbReference type="EMBL" id="PTW44704.1"/>
    </source>
</evidence>
<dbReference type="AlphaFoldDB" id="A0A2T5TZM9"/>
<name>A0A2T5TZM9_9SPHN</name>
<comment type="caution">
    <text evidence="1">The sequence shown here is derived from an EMBL/GenBank/DDBJ whole genome shotgun (WGS) entry which is preliminary data.</text>
</comment>
<dbReference type="Proteomes" id="UP000244013">
    <property type="component" value="Unassembled WGS sequence"/>
</dbReference>
<dbReference type="EMBL" id="QAYE01000009">
    <property type="protein sequence ID" value="PTW44704.1"/>
    <property type="molecule type" value="Genomic_DNA"/>
</dbReference>
<protein>
    <submittedName>
        <fullName evidence="1">Uncharacterized protein</fullName>
    </submittedName>
</protein>
<evidence type="ECO:0000313" key="2">
    <source>
        <dbReference type="Proteomes" id="UP000244013"/>
    </source>
</evidence>
<sequence length="86" mass="9578">MDNDYSGPDAQSVPIGWFREAIEVAQRAAPGGYELAIQLFDNGFEVVARSGDRTATERLTFFDMAMEAERGNPFLLHIERAISAIR</sequence>